<name>A0A1A8X8D7_PLAOA</name>
<evidence type="ECO:0008006" key="3">
    <source>
        <dbReference type="Google" id="ProtNLM"/>
    </source>
</evidence>
<sequence length="75" mass="8765">MIDFYNDSSEYCANKSNPYCNEFDECKEIYNIRTLCRLQCNRDSHSIDEAKSLCSKVNKYQQNSTLSYGSGENFH</sequence>
<organism evidence="1 2">
    <name type="scientific">Plasmodium ovale curtisi</name>
    <dbReference type="NCBI Taxonomy" id="864141"/>
    <lineage>
        <taxon>Eukaryota</taxon>
        <taxon>Sar</taxon>
        <taxon>Alveolata</taxon>
        <taxon>Apicomplexa</taxon>
        <taxon>Aconoidasida</taxon>
        <taxon>Haemosporida</taxon>
        <taxon>Plasmodiidae</taxon>
        <taxon>Plasmodium</taxon>
        <taxon>Plasmodium (Plasmodium)</taxon>
    </lineage>
</organism>
<accession>A0A1A8X8D7</accession>
<evidence type="ECO:0000313" key="1">
    <source>
        <dbReference type="EMBL" id="SBT00871.1"/>
    </source>
</evidence>
<reference evidence="2" key="1">
    <citation type="submission" date="2016-05" db="EMBL/GenBank/DDBJ databases">
        <authorList>
            <person name="Naeem Raeece"/>
        </authorList>
    </citation>
    <scope>NUCLEOTIDE SEQUENCE [LARGE SCALE GENOMIC DNA]</scope>
</reference>
<protein>
    <recommendedName>
        <fullName evidence="3">PIR Superfamily Protein</fullName>
    </recommendedName>
</protein>
<dbReference type="EMBL" id="FLQV01002155">
    <property type="protein sequence ID" value="SBT00871.1"/>
    <property type="molecule type" value="Genomic_DNA"/>
</dbReference>
<dbReference type="Proteomes" id="UP000078546">
    <property type="component" value="Unassembled WGS sequence"/>
</dbReference>
<gene>
    <name evidence="1" type="ORF">POVCU1_062940</name>
</gene>
<dbReference type="AlphaFoldDB" id="A0A1A8X8D7"/>
<evidence type="ECO:0000313" key="2">
    <source>
        <dbReference type="Proteomes" id="UP000078546"/>
    </source>
</evidence>
<proteinExistence type="predicted"/>